<keyword evidence="1" id="KW-0813">Transport</keyword>
<dbReference type="Pfam" id="PF16213">
    <property type="entry name" value="DCB"/>
    <property type="match status" value="1"/>
</dbReference>
<reference evidence="6 7" key="1">
    <citation type="submission" date="2020-08" db="EMBL/GenBank/DDBJ databases">
        <authorList>
            <person name="Hejnol A."/>
        </authorList>
    </citation>
    <scope>NUCLEOTIDE SEQUENCE [LARGE SCALE GENOMIC DNA]</scope>
</reference>
<accession>A0A7I8VIY8</accession>
<protein>
    <submittedName>
        <fullName evidence="6">DgyrCDS4227</fullName>
    </submittedName>
</protein>
<dbReference type="InterPro" id="IPR032691">
    <property type="entry name" value="Mon2/Sec7/BIG1-like_HUS"/>
</dbReference>
<evidence type="ECO:0000256" key="2">
    <source>
        <dbReference type="ARBA" id="ARBA00022927"/>
    </source>
</evidence>
<feature type="domain" description="Mon2/Sec7/BIG1-like HUS" evidence="4">
    <location>
        <begin position="108"/>
        <end position="280"/>
    </location>
</feature>
<dbReference type="EMBL" id="CAJFCJ010000006">
    <property type="protein sequence ID" value="CAD5115235.1"/>
    <property type="molecule type" value="Genomic_DNA"/>
</dbReference>
<keyword evidence="2" id="KW-0653">Protein transport</keyword>
<evidence type="ECO:0000313" key="6">
    <source>
        <dbReference type="EMBL" id="CAD5115235.1"/>
    </source>
</evidence>
<organism evidence="6 7">
    <name type="scientific">Dimorphilus gyrociliatus</name>
    <dbReference type="NCBI Taxonomy" id="2664684"/>
    <lineage>
        <taxon>Eukaryota</taxon>
        <taxon>Metazoa</taxon>
        <taxon>Spiralia</taxon>
        <taxon>Lophotrochozoa</taxon>
        <taxon>Annelida</taxon>
        <taxon>Polychaeta</taxon>
        <taxon>Polychaeta incertae sedis</taxon>
        <taxon>Dinophilidae</taxon>
        <taxon>Dimorphilus</taxon>
    </lineage>
</organism>
<evidence type="ECO:0000313" key="7">
    <source>
        <dbReference type="Proteomes" id="UP000549394"/>
    </source>
</evidence>
<evidence type="ECO:0000259" key="5">
    <source>
        <dbReference type="Pfam" id="PF16213"/>
    </source>
</evidence>
<feature type="region of interest" description="Disordered" evidence="3">
    <location>
        <begin position="76"/>
        <end position="102"/>
    </location>
</feature>
<evidence type="ECO:0000256" key="3">
    <source>
        <dbReference type="SAM" id="MobiDB-lite"/>
    </source>
</evidence>
<evidence type="ECO:0000259" key="4">
    <source>
        <dbReference type="Pfam" id="PF12783"/>
    </source>
</evidence>
<dbReference type="InterPro" id="IPR032629">
    <property type="entry name" value="DCB_dom"/>
</dbReference>
<name>A0A7I8VIY8_9ANNE</name>
<dbReference type="AlphaFoldDB" id="A0A7I8VIY8"/>
<sequence length="707" mass="78134">MESKVEELKLLQTAILLITTSPVVQHASLAKALVLCFRLHFTKDSKDSGTNNTAAATVRQLATVVFERVVNEDFNHPEQTTKKSMTTGDDASNVEGNNQPPKSLRPCAADAYMLFQDFCFMVNAEQPVWLTNMTEMTRTLGLELIESILCSFKNVFLKHEEFGLLLKHRVCSLVIKLFSPSLKYRPGAPQPPNPSPFDKPYFAITMRLLRIVQILITDYYPLLVTECEIFLSLLVKFLDPEKPKWQRALALEVLYKFCSNSSLIRKFCESYDMKEHSTKVLQEIVNGIGCCVQSRFVSQSPSKESKLGVDTQGQPPALVGGMPVGSGVTPQPAFAYKNLWIPLVVNISAPQGSLKLTYLEMIDKIESPPVQEGYVLSLAFLCLLDTVRSVQKIVNPSEDSSDISEDHQILYKELLNSTWCGVLAALSLLLDASTDESATETILKSQQVYVHLCGKLGLNTHRDAFITALCKASLPSYYALAVLQSHSTAMSKGSAVISRSPTSESTGDSPQISSQVVAVGTPMPSASVQHSQLTAKNIQCMRAILGVAHCHGSVLGTSWHLVLTTLQHLVWILGLKPSNKGTLKSDHPQATESTVLTTAVMADLPVLSSMLSRLFESSRYLNDVALHHLINALCELSDEAMEIAFSNKEASLFPVAKLLETGLKNMNRVEVLWRPVTQHFLETAVGVIKDQSCLYERELRNERSKLD</sequence>
<proteinExistence type="predicted"/>
<gene>
    <name evidence="6" type="ORF">DGYR_LOCUS3991</name>
</gene>
<keyword evidence="7" id="KW-1185">Reference proteome</keyword>
<evidence type="ECO:0000256" key="1">
    <source>
        <dbReference type="ARBA" id="ARBA00022448"/>
    </source>
</evidence>
<dbReference type="PANTHER" id="PTHR10663:SF333">
    <property type="entry name" value="PROTEIN MON2 HOMOLOG"/>
    <property type="match status" value="1"/>
</dbReference>
<feature type="compositionally biased region" description="Polar residues" evidence="3">
    <location>
        <begin position="82"/>
        <end position="101"/>
    </location>
</feature>
<feature type="domain" description="Mon2/Sec7/BIG1-like dimerisation and cyclophilin-binding" evidence="5">
    <location>
        <begin position="1"/>
        <end position="73"/>
    </location>
</feature>
<dbReference type="PANTHER" id="PTHR10663">
    <property type="entry name" value="GUANYL-NUCLEOTIDE EXCHANGE FACTOR"/>
    <property type="match status" value="1"/>
</dbReference>
<comment type="caution">
    <text evidence="6">The sequence shown here is derived from an EMBL/GenBank/DDBJ whole genome shotgun (WGS) entry which is preliminary data.</text>
</comment>
<dbReference type="GO" id="GO:0015031">
    <property type="term" value="P:protein transport"/>
    <property type="evidence" value="ECO:0007669"/>
    <property type="project" value="UniProtKB-KW"/>
</dbReference>
<dbReference type="Proteomes" id="UP000549394">
    <property type="component" value="Unassembled WGS sequence"/>
</dbReference>
<dbReference type="Pfam" id="PF12783">
    <property type="entry name" value="Sec7-like_HUS"/>
    <property type="match status" value="1"/>
</dbReference>
<dbReference type="OrthoDB" id="294853at2759"/>